<protein>
    <submittedName>
        <fullName evidence="1">Uncharacterized protein</fullName>
    </submittedName>
</protein>
<dbReference type="InParanoid" id="A0A2J6SLC5"/>
<dbReference type="EMBL" id="KZ613912">
    <property type="protein sequence ID" value="PMD51571.1"/>
    <property type="molecule type" value="Genomic_DNA"/>
</dbReference>
<evidence type="ECO:0000313" key="2">
    <source>
        <dbReference type="Proteomes" id="UP000235371"/>
    </source>
</evidence>
<evidence type="ECO:0000313" key="1">
    <source>
        <dbReference type="EMBL" id="PMD51571.1"/>
    </source>
</evidence>
<dbReference type="GeneID" id="36584222"/>
<reference evidence="1 2" key="1">
    <citation type="submission" date="2016-04" db="EMBL/GenBank/DDBJ databases">
        <title>A degradative enzymes factory behind the ericoid mycorrhizal symbiosis.</title>
        <authorList>
            <consortium name="DOE Joint Genome Institute"/>
            <person name="Martino E."/>
            <person name="Morin E."/>
            <person name="Grelet G."/>
            <person name="Kuo A."/>
            <person name="Kohler A."/>
            <person name="Daghino S."/>
            <person name="Barry K."/>
            <person name="Choi C."/>
            <person name="Cichocki N."/>
            <person name="Clum A."/>
            <person name="Copeland A."/>
            <person name="Hainaut M."/>
            <person name="Haridas S."/>
            <person name="Labutti K."/>
            <person name="Lindquist E."/>
            <person name="Lipzen A."/>
            <person name="Khouja H.-R."/>
            <person name="Murat C."/>
            <person name="Ohm R."/>
            <person name="Olson A."/>
            <person name="Spatafora J."/>
            <person name="Veneault-Fourrey C."/>
            <person name="Henrissat B."/>
            <person name="Grigoriev I."/>
            <person name="Martin F."/>
            <person name="Perotto S."/>
        </authorList>
    </citation>
    <scope>NUCLEOTIDE SEQUENCE [LARGE SCALE GENOMIC DNA]</scope>
    <source>
        <strain evidence="1 2">E</strain>
    </source>
</reference>
<dbReference type="STRING" id="1095630.A0A2J6SLC5"/>
<keyword evidence="2" id="KW-1185">Reference proteome</keyword>
<dbReference type="Pfam" id="PF26639">
    <property type="entry name" value="Het-6_barrel"/>
    <property type="match status" value="1"/>
</dbReference>
<accession>A0A2J6SLC5</accession>
<sequence>MLSGRRFMITSAGRMGVGPQITKPGDLLCVLLGSYVAFILRSCGDNFYKLIGDCDVHGIMDGEIIETEKEGQYVYQDFYLI</sequence>
<dbReference type="Proteomes" id="UP000235371">
    <property type="component" value="Unassembled WGS sequence"/>
</dbReference>
<dbReference type="RefSeq" id="XP_024728475.1">
    <property type="nucleotide sequence ID" value="XM_024876143.1"/>
</dbReference>
<organism evidence="1 2">
    <name type="scientific">Hyaloscypha bicolor E</name>
    <dbReference type="NCBI Taxonomy" id="1095630"/>
    <lineage>
        <taxon>Eukaryota</taxon>
        <taxon>Fungi</taxon>
        <taxon>Dikarya</taxon>
        <taxon>Ascomycota</taxon>
        <taxon>Pezizomycotina</taxon>
        <taxon>Leotiomycetes</taxon>
        <taxon>Helotiales</taxon>
        <taxon>Hyaloscyphaceae</taxon>
        <taxon>Hyaloscypha</taxon>
        <taxon>Hyaloscypha bicolor</taxon>
    </lineage>
</organism>
<dbReference type="AlphaFoldDB" id="A0A2J6SLC5"/>
<name>A0A2J6SLC5_9HELO</name>
<dbReference type="OrthoDB" id="5430496at2759"/>
<gene>
    <name evidence="1" type="ORF">K444DRAFT_545582</name>
</gene>
<proteinExistence type="predicted"/>